<name>A0ABQ4IT37_9ACTN</name>
<dbReference type="InterPro" id="IPR026935">
    <property type="entry name" value="BtrH_N"/>
</dbReference>
<organism evidence="2 3">
    <name type="scientific">Micromonospora lutea</name>
    <dbReference type="NCBI Taxonomy" id="419825"/>
    <lineage>
        <taxon>Bacteria</taxon>
        <taxon>Bacillati</taxon>
        <taxon>Actinomycetota</taxon>
        <taxon>Actinomycetes</taxon>
        <taxon>Micromonosporales</taxon>
        <taxon>Micromonosporaceae</taxon>
        <taxon>Micromonospora</taxon>
    </lineage>
</organism>
<sequence length="333" mass="37313">MPRQGAYDNGLDCFADTYTVLLRDLGVDARVLGDEWGYRYLPAGPATDLPFTRFQTRQYTYPDSVRRWYGIEERCVTHTDPVAQWDAVRDGLSRGRAVGINVDTFHYRPSLFYQRIHHLHRVVVQDWNADRVYVCDDLPGNPFQGWIQIDELNAAVGSAELAEGFAWAGGACCTIELCAPTEVRPPTTGSLRAALDGNVREYLTGSDGSEQPTGEHAVRRFLADIRAFAETEPQLGDALVVQGVTFFGTMAKQRRQNALFVEMVGDRLDVDLGEIGEGFRETSYRLDKLRAVFFYGVSAKRPTRKFLTKLADSLEETFAAERADVLRLAALVN</sequence>
<reference evidence="2 3" key="1">
    <citation type="submission" date="2021-01" db="EMBL/GenBank/DDBJ databases">
        <title>Whole genome shotgun sequence of Verrucosispora lutea NBRC 106530.</title>
        <authorList>
            <person name="Komaki H."/>
            <person name="Tamura T."/>
        </authorList>
    </citation>
    <scope>NUCLEOTIDE SEQUENCE [LARGE SCALE GENOMIC DNA]</scope>
    <source>
        <strain evidence="2 3">NBRC 106530</strain>
    </source>
</reference>
<dbReference type="Proteomes" id="UP000643165">
    <property type="component" value="Unassembled WGS sequence"/>
</dbReference>
<evidence type="ECO:0000259" key="1">
    <source>
        <dbReference type="Pfam" id="PF14399"/>
    </source>
</evidence>
<evidence type="ECO:0000313" key="3">
    <source>
        <dbReference type="Proteomes" id="UP000643165"/>
    </source>
</evidence>
<dbReference type="EMBL" id="BOPB01000009">
    <property type="protein sequence ID" value="GIJ21047.1"/>
    <property type="molecule type" value="Genomic_DNA"/>
</dbReference>
<dbReference type="RefSeq" id="WP_203996221.1">
    <property type="nucleotide sequence ID" value="NZ_BOPB01000009.1"/>
</dbReference>
<feature type="domain" description="Butirosin biosynthesis protein H N-terminal" evidence="1">
    <location>
        <begin position="31"/>
        <end position="136"/>
    </location>
</feature>
<gene>
    <name evidence="2" type="ORF">Vlu01_16710</name>
</gene>
<evidence type="ECO:0000313" key="2">
    <source>
        <dbReference type="EMBL" id="GIJ21047.1"/>
    </source>
</evidence>
<dbReference type="Pfam" id="PF14399">
    <property type="entry name" value="BtrH_N"/>
    <property type="match status" value="1"/>
</dbReference>
<keyword evidence="3" id="KW-1185">Reference proteome</keyword>
<protein>
    <recommendedName>
        <fullName evidence="1">Butirosin biosynthesis protein H N-terminal domain-containing protein</fullName>
    </recommendedName>
</protein>
<comment type="caution">
    <text evidence="2">The sequence shown here is derived from an EMBL/GenBank/DDBJ whole genome shotgun (WGS) entry which is preliminary data.</text>
</comment>
<accession>A0ABQ4IT37</accession>
<proteinExistence type="predicted"/>